<dbReference type="Proteomes" id="UP000232455">
    <property type="component" value="Unassembled WGS sequence"/>
</dbReference>
<sequence length="265" mass="28553">MTQTAQKTKAKADTRITCTAKGCSQRFRPPRKGAKFCSDTCRTICNNARKSRTTETTIPRSNHFCQTLIDEAIRAGTLEVFTRLKGNVAALEATYKVVKARMRANIVAGVNSFHVCHVAPVAHSTRLGTFDASNLFIGASEKNKAAAMTATGAGTFVAKANLNPANDVASDAGRAVTLDRIIAYIGETTFKAFVKKVKLKDSVRVVTLAKLEALIEVDNPEHSQYSVLILNKKTTTYELASALAELSGKCSGQLIPDTTLSFFSA</sequence>
<gene>
    <name evidence="1" type="ORF">ATI02_5971</name>
</gene>
<protein>
    <submittedName>
        <fullName evidence="1">Uncharacterized protein</fullName>
    </submittedName>
</protein>
<accession>A0ABX4Q7U6</accession>
<proteinExistence type="predicted"/>
<comment type="caution">
    <text evidence="1">The sequence shown here is derived from an EMBL/GenBank/DDBJ whole genome shotgun (WGS) entry which is preliminary data.</text>
</comment>
<dbReference type="EMBL" id="PHHE01000001">
    <property type="protein sequence ID" value="PKA72870.1"/>
    <property type="molecule type" value="Genomic_DNA"/>
</dbReference>
<evidence type="ECO:0000313" key="2">
    <source>
        <dbReference type="Proteomes" id="UP000232455"/>
    </source>
</evidence>
<reference evidence="1 2" key="1">
    <citation type="submission" date="2017-11" db="EMBL/GenBank/DDBJ databases">
        <title>Genome sequencing of a diverse group of Pseudomonas species.</title>
        <authorList>
            <person name="Loper J."/>
        </authorList>
    </citation>
    <scope>NUCLEOTIDE SEQUENCE [LARGE SCALE GENOMIC DNA]</scope>
    <source>
        <strain evidence="1 2">LMG 25716</strain>
    </source>
</reference>
<organism evidence="1 2">
    <name type="scientific">Pseudomonas baetica</name>
    <dbReference type="NCBI Taxonomy" id="674054"/>
    <lineage>
        <taxon>Bacteria</taxon>
        <taxon>Pseudomonadati</taxon>
        <taxon>Pseudomonadota</taxon>
        <taxon>Gammaproteobacteria</taxon>
        <taxon>Pseudomonadales</taxon>
        <taxon>Pseudomonadaceae</taxon>
        <taxon>Pseudomonas</taxon>
    </lineage>
</organism>
<keyword evidence="2" id="KW-1185">Reference proteome</keyword>
<dbReference type="RefSeq" id="WP_146166089.1">
    <property type="nucleotide sequence ID" value="NZ_PHHE01000001.1"/>
</dbReference>
<name>A0ABX4Q7U6_9PSED</name>
<evidence type="ECO:0000313" key="1">
    <source>
        <dbReference type="EMBL" id="PKA72870.1"/>
    </source>
</evidence>